<proteinExistence type="predicted"/>
<comment type="caution">
    <text evidence="1">The sequence shown here is derived from an EMBL/GenBank/DDBJ whole genome shotgun (WGS) entry which is preliminary data.</text>
</comment>
<organism evidence="1 2">
    <name type="scientific">Bionectria ochroleuca</name>
    <name type="common">Gliocladium roseum</name>
    <dbReference type="NCBI Taxonomy" id="29856"/>
    <lineage>
        <taxon>Eukaryota</taxon>
        <taxon>Fungi</taxon>
        <taxon>Dikarya</taxon>
        <taxon>Ascomycota</taxon>
        <taxon>Pezizomycotina</taxon>
        <taxon>Sordariomycetes</taxon>
        <taxon>Hypocreomycetidae</taxon>
        <taxon>Hypocreales</taxon>
        <taxon>Bionectriaceae</taxon>
        <taxon>Clonostachys</taxon>
    </lineage>
</organism>
<sequence length="216" mass="24224">MFRRGSATSFEAVLGSIVVPVARVTLIAPALLPREAVKDWLELRLRCRLDDDGERFRSRSRPDLPSASRSRWDLALKRGIKSSLFSARRVSPGRIVVDSLRAGRPSSGAVGSMHGRFVRACVDGFYWENCCGAREEVFQFDPRNLGPYRLEPFAGGHCYPQRLSWQQVEGDVVEALEIPHCDTPFEFLVLVAKLNARTLAEHHPQHKAANGRVCLQ</sequence>
<evidence type="ECO:0000313" key="1">
    <source>
        <dbReference type="EMBL" id="KAF9755156.1"/>
    </source>
</evidence>
<name>A0A8H7NGB3_BIOOC</name>
<protein>
    <submittedName>
        <fullName evidence="1">Uncharacterized protein</fullName>
    </submittedName>
</protein>
<dbReference type="Proteomes" id="UP000616885">
    <property type="component" value="Unassembled WGS sequence"/>
</dbReference>
<reference evidence="1" key="1">
    <citation type="submission" date="2020-10" db="EMBL/GenBank/DDBJ databases">
        <title>High-Quality Genome Resource of Clonostachys rosea strain S41 by Oxford Nanopore Long-Read Sequencing.</title>
        <authorList>
            <person name="Wang H."/>
        </authorList>
    </citation>
    <scope>NUCLEOTIDE SEQUENCE</scope>
    <source>
        <strain evidence="1">S41</strain>
    </source>
</reference>
<accession>A0A8H7NGB3</accession>
<dbReference type="EMBL" id="JADCTT010000003">
    <property type="protein sequence ID" value="KAF9755156.1"/>
    <property type="molecule type" value="Genomic_DNA"/>
</dbReference>
<gene>
    <name evidence="1" type="ORF">IM811_010597</name>
</gene>
<evidence type="ECO:0000313" key="2">
    <source>
        <dbReference type="Proteomes" id="UP000616885"/>
    </source>
</evidence>
<dbReference type="AlphaFoldDB" id="A0A8H7NGB3"/>